<evidence type="ECO:0000313" key="2">
    <source>
        <dbReference type="EMBL" id="KAL1624702.1"/>
    </source>
</evidence>
<reference evidence="2 3" key="1">
    <citation type="submission" date="2024-02" db="EMBL/GenBank/DDBJ databases">
        <title>De novo assembly and annotation of 12 fungi associated with fruit tree decline syndrome in Ontario, Canada.</title>
        <authorList>
            <person name="Sulman M."/>
            <person name="Ellouze W."/>
            <person name="Ilyukhin E."/>
        </authorList>
    </citation>
    <scope>NUCLEOTIDE SEQUENCE [LARGE SCALE GENOMIC DNA]</scope>
    <source>
        <strain evidence="2 3">M1-105</strain>
    </source>
</reference>
<name>A0ABR3SM80_9PEZI</name>
<evidence type="ECO:0000256" key="1">
    <source>
        <dbReference type="SAM" id="SignalP"/>
    </source>
</evidence>
<gene>
    <name evidence="2" type="ORF">SLS56_007678</name>
</gene>
<proteinExistence type="predicted"/>
<feature type="signal peptide" evidence="1">
    <location>
        <begin position="1"/>
        <end position="20"/>
    </location>
</feature>
<protein>
    <submittedName>
        <fullName evidence="2">Uncharacterized protein</fullName>
    </submittedName>
</protein>
<comment type="caution">
    <text evidence="2">The sequence shown here is derived from an EMBL/GenBank/DDBJ whole genome shotgun (WGS) entry which is preliminary data.</text>
</comment>
<sequence>MQFTPLTAAVLGFSLSSVFAMPTALLNRDVSTTQYEISTLKTHFMGKNSGIADGSWPPGSEFNSTIELVINYPSAVAESTIPETATCTANWVYGTHPDDWVLCDDANLAWKFTEFNTEASFTIEVGRKFSEGNVYTGSVRITSNRQDNDSWFTCIGGAPMTGINCNLDGIMSQQKSPIPVGIAPDPSASF</sequence>
<dbReference type="Proteomes" id="UP001521116">
    <property type="component" value="Unassembled WGS sequence"/>
</dbReference>
<accession>A0ABR3SM80</accession>
<evidence type="ECO:0000313" key="3">
    <source>
        <dbReference type="Proteomes" id="UP001521116"/>
    </source>
</evidence>
<feature type="chain" id="PRO_5046893795" evidence="1">
    <location>
        <begin position="21"/>
        <end position="190"/>
    </location>
</feature>
<dbReference type="EMBL" id="JAJVDC020000103">
    <property type="protein sequence ID" value="KAL1624702.1"/>
    <property type="molecule type" value="Genomic_DNA"/>
</dbReference>
<keyword evidence="1" id="KW-0732">Signal</keyword>
<organism evidence="2 3">
    <name type="scientific">Neofusicoccum ribis</name>
    <dbReference type="NCBI Taxonomy" id="45134"/>
    <lineage>
        <taxon>Eukaryota</taxon>
        <taxon>Fungi</taxon>
        <taxon>Dikarya</taxon>
        <taxon>Ascomycota</taxon>
        <taxon>Pezizomycotina</taxon>
        <taxon>Dothideomycetes</taxon>
        <taxon>Dothideomycetes incertae sedis</taxon>
        <taxon>Botryosphaeriales</taxon>
        <taxon>Botryosphaeriaceae</taxon>
        <taxon>Neofusicoccum</taxon>
    </lineage>
</organism>
<keyword evidence="3" id="KW-1185">Reference proteome</keyword>